<dbReference type="HOGENOM" id="CLU_016237_1_0_1"/>
<dbReference type="InterPro" id="IPR010775">
    <property type="entry name" value="DUF1365"/>
</dbReference>
<accession>A0A0C3S6U2</accession>
<feature type="signal peptide" evidence="1">
    <location>
        <begin position="1"/>
        <end position="17"/>
    </location>
</feature>
<dbReference type="AlphaFoldDB" id="A0A0C3S6U2"/>
<protein>
    <recommendedName>
        <fullName evidence="4">DUF1365-domain-containing protein</fullName>
    </recommendedName>
</protein>
<dbReference type="EMBL" id="KN840519">
    <property type="protein sequence ID" value="KIP06397.1"/>
    <property type="molecule type" value="Genomic_DNA"/>
</dbReference>
<evidence type="ECO:0000256" key="1">
    <source>
        <dbReference type="SAM" id="SignalP"/>
    </source>
</evidence>
<dbReference type="Pfam" id="PF07103">
    <property type="entry name" value="DUF1365"/>
    <property type="match status" value="1"/>
</dbReference>
<keyword evidence="3" id="KW-1185">Reference proteome</keyword>
<dbReference type="PANTHER" id="PTHR33973">
    <property type="entry name" value="OS07G0153300 PROTEIN"/>
    <property type="match status" value="1"/>
</dbReference>
<proteinExistence type="predicted"/>
<evidence type="ECO:0000313" key="2">
    <source>
        <dbReference type="EMBL" id="KIP06397.1"/>
    </source>
</evidence>
<evidence type="ECO:0000313" key="3">
    <source>
        <dbReference type="Proteomes" id="UP000053257"/>
    </source>
</evidence>
<name>A0A0C3S6U2_PHLG1</name>
<evidence type="ECO:0008006" key="4">
    <source>
        <dbReference type="Google" id="ProtNLM"/>
    </source>
</evidence>
<feature type="chain" id="PRO_5002169851" description="DUF1365-domain-containing protein" evidence="1">
    <location>
        <begin position="18"/>
        <end position="561"/>
    </location>
</feature>
<reference evidence="2 3" key="1">
    <citation type="journal article" date="2014" name="PLoS Genet.">
        <title>Analysis of the Phlebiopsis gigantea genome, transcriptome and secretome provides insight into its pioneer colonization strategies of wood.</title>
        <authorList>
            <person name="Hori C."/>
            <person name="Ishida T."/>
            <person name="Igarashi K."/>
            <person name="Samejima M."/>
            <person name="Suzuki H."/>
            <person name="Master E."/>
            <person name="Ferreira P."/>
            <person name="Ruiz-Duenas F.J."/>
            <person name="Held B."/>
            <person name="Canessa P."/>
            <person name="Larrondo L.F."/>
            <person name="Schmoll M."/>
            <person name="Druzhinina I.S."/>
            <person name="Kubicek C.P."/>
            <person name="Gaskell J.A."/>
            <person name="Kersten P."/>
            <person name="St John F."/>
            <person name="Glasner J."/>
            <person name="Sabat G."/>
            <person name="Splinter BonDurant S."/>
            <person name="Syed K."/>
            <person name="Yadav J."/>
            <person name="Mgbeahuruike A.C."/>
            <person name="Kovalchuk A."/>
            <person name="Asiegbu F.O."/>
            <person name="Lackner G."/>
            <person name="Hoffmeister D."/>
            <person name="Rencoret J."/>
            <person name="Gutierrez A."/>
            <person name="Sun H."/>
            <person name="Lindquist E."/>
            <person name="Barry K."/>
            <person name="Riley R."/>
            <person name="Grigoriev I.V."/>
            <person name="Henrissat B."/>
            <person name="Kues U."/>
            <person name="Berka R.M."/>
            <person name="Martinez A.T."/>
            <person name="Covert S.F."/>
            <person name="Blanchette R.A."/>
            <person name="Cullen D."/>
        </authorList>
    </citation>
    <scope>NUCLEOTIDE SEQUENCE [LARGE SCALE GENOMIC DNA]</scope>
    <source>
        <strain evidence="2 3">11061_1 CR5-6</strain>
    </source>
</reference>
<organism evidence="2 3">
    <name type="scientific">Phlebiopsis gigantea (strain 11061_1 CR5-6)</name>
    <name type="common">White-rot fungus</name>
    <name type="synonym">Peniophora gigantea</name>
    <dbReference type="NCBI Taxonomy" id="745531"/>
    <lineage>
        <taxon>Eukaryota</taxon>
        <taxon>Fungi</taxon>
        <taxon>Dikarya</taxon>
        <taxon>Basidiomycota</taxon>
        <taxon>Agaricomycotina</taxon>
        <taxon>Agaricomycetes</taxon>
        <taxon>Polyporales</taxon>
        <taxon>Phanerochaetaceae</taxon>
        <taxon>Phlebiopsis</taxon>
    </lineage>
</organism>
<dbReference type="PANTHER" id="PTHR33973:SF4">
    <property type="entry name" value="OS07G0153300 PROTEIN"/>
    <property type="match status" value="1"/>
</dbReference>
<keyword evidence="1" id="KW-0732">Signal</keyword>
<gene>
    <name evidence="2" type="ORF">PHLGIDRAFT_72736</name>
</gene>
<sequence length="561" mass="62454">MCCILLFGLLAAGAYHATQPRIKQHDDERTRGYVVHNKVVHSRFLPANAAHTFAYSTVFLLVSLNALERGSLNLCGGWLFSYGGRYGRVTGLRSSPYLKAGGFPSGIKERLKQCICDHGLDKEDLEDAWMLTMPSYIGLEGINPLTVYFCYRRGGDPWLVVLEIHNTFGEKHVHVLQIKACDTSVPGEGFSHQWTFQREFHVSPFNDRSGYYVVSMHIPPAPSSGADDNAISTGPRVRILLYTSTSDIPRGLAIATTMGPLKLAAHLIPVSCVPLTSWNLVTSVALQPLALLLSLPRILFQAWILHYRKRLNVYVRPEPLPASESWGKVSNRSGGIGWQPETWIDAFARKRFEAFLGGRSRDAHISVTLVPADPATPQQYFRPDQHSEQRAETASHATLTISYMSSAFFTMMLRAPSPAHALLLATSSNMCHISSTEVFRALFAEEGDQTLAPQHSPSLSQRLRVQSIPASVRYSRPDLAIPARHPIDVNETISWIGLATVVFVIATRVLEILERLVYGITGTRFVPGEEPWRLWHRALEPQQATDNKDVETSYRLGSTRG</sequence>
<dbReference type="OrthoDB" id="3340520at2759"/>
<dbReference type="Proteomes" id="UP000053257">
    <property type="component" value="Unassembled WGS sequence"/>
</dbReference>